<dbReference type="InterPro" id="IPR001633">
    <property type="entry name" value="EAL_dom"/>
</dbReference>
<dbReference type="SUPFAM" id="SSF141868">
    <property type="entry name" value="EAL domain-like"/>
    <property type="match status" value="1"/>
</dbReference>
<evidence type="ECO:0000313" key="3">
    <source>
        <dbReference type="Proteomes" id="UP000006322"/>
    </source>
</evidence>
<proteinExistence type="predicted"/>
<dbReference type="Pfam" id="PF00563">
    <property type="entry name" value="EAL"/>
    <property type="match status" value="1"/>
</dbReference>
<dbReference type="EMBL" id="BAER01000111">
    <property type="protein sequence ID" value="GAC34488.1"/>
    <property type="molecule type" value="Genomic_DNA"/>
</dbReference>
<dbReference type="Proteomes" id="UP000006322">
    <property type="component" value="Unassembled WGS sequence"/>
</dbReference>
<dbReference type="PROSITE" id="PS50883">
    <property type="entry name" value="EAL"/>
    <property type="match status" value="1"/>
</dbReference>
<dbReference type="PANTHER" id="PTHR33121">
    <property type="entry name" value="CYCLIC DI-GMP PHOSPHODIESTERASE PDEF"/>
    <property type="match status" value="1"/>
</dbReference>
<evidence type="ECO:0000313" key="2">
    <source>
        <dbReference type="EMBL" id="GAC34488.1"/>
    </source>
</evidence>
<dbReference type="RefSeq" id="WP_007106253.1">
    <property type="nucleotide sequence ID" value="NZ_BAER01000111.1"/>
</dbReference>
<sequence length="145" mass="16400">MNDGELERFIIETIENACIPAHKLCFEITETVAITNIKRARQFMDNIKNLGCRFALDDFGSGHSSYVYIKELPTEIIKIDGSFITSMMDNPLDFTAVKSICDMAIASNQEVIAEFVEDKKTMQAFKKLGVDYGQGYYFCQPSELV</sequence>
<dbReference type="GO" id="GO:0071111">
    <property type="term" value="F:cyclic-guanylate-specific phosphodiesterase activity"/>
    <property type="evidence" value="ECO:0007669"/>
    <property type="project" value="InterPro"/>
</dbReference>
<evidence type="ECO:0000259" key="1">
    <source>
        <dbReference type="PROSITE" id="PS50883"/>
    </source>
</evidence>
<dbReference type="STRING" id="1129793.GPLA_3600"/>
<dbReference type="AlphaFoldDB" id="K7A0K6"/>
<organism evidence="2 3">
    <name type="scientific">Paraglaciecola polaris LMG 21857</name>
    <dbReference type="NCBI Taxonomy" id="1129793"/>
    <lineage>
        <taxon>Bacteria</taxon>
        <taxon>Pseudomonadati</taxon>
        <taxon>Pseudomonadota</taxon>
        <taxon>Gammaproteobacteria</taxon>
        <taxon>Alteromonadales</taxon>
        <taxon>Alteromonadaceae</taxon>
        <taxon>Paraglaciecola</taxon>
    </lineage>
</organism>
<dbReference type="Gene3D" id="3.20.20.450">
    <property type="entry name" value="EAL domain"/>
    <property type="match status" value="1"/>
</dbReference>
<dbReference type="SMART" id="SM00052">
    <property type="entry name" value="EAL"/>
    <property type="match status" value="1"/>
</dbReference>
<reference evidence="3" key="1">
    <citation type="journal article" date="2014" name="Environ. Microbiol.">
        <title>Comparative genomics of the marine bacterial genus Glaciecola reveals the high degree of genomic diversity and genomic characteristic for cold adaptation.</title>
        <authorList>
            <person name="Qin Q.L."/>
            <person name="Xie B.B."/>
            <person name="Yu Y."/>
            <person name="Shu Y.L."/>
            <person name="Rong J.C."/>
            <person name="Zhang Y.J."/>
            <person name="Zhao D.L."/>
            <person name="Chen X.L."/>
            <person name="Zhang X.Y."/>
            <person name="Chen B."/>
            <person name="Zhou B.C."/>
            <person name="Zhang Y.Z."/>
        </authorList>
    </citation>
    <scope>NUCLEOTIDE SEQUENCE [LARGE SCALE GENOMIC DNA]</scope>
    <source>
        <strain evidence="3">LMG 21857</strain>
    </source>
</reference>
<dbReference type="CDD" id="cd01948">
    <property type="entry name" value="EAL"/>
    <property type="match status" value="1"/>
</dbReference>
<protein>
    <recommendedName>
        <fullName evidence="1">EAL domain-containing protein</fullName>
    </recommendedName>
</protein>
<keyword evidence="3" id="KW-1185">Reference proteome</keyword>
<accession>K7A0K6</accession>
<feature type="domain" description="EAL" evidence="1">
    <location>
        <begin position="1"/>
        <end position="145"/>
    </location>
</feature>
<comment type="caution">
    <text evidence="2">The sequence shown here is derived from an EMBL/GenBank/DDBJ whole genome shotgun (WGS) entry which is preliminary data.</text>
</comment>
<dbReference type="InterPro" id="IPR035919">
    <property type="entry name" value="EAL_sf"/>
</dbReference>
<dbReference type="InterPro" id="IPR050706">
    <property type="entry name" value="Cyclic-di-GMP_PDE-like"/>
</dbReference>
<dbReference type="PANTHER" id="PTHR33121:SF23">
    <property type="entry name" value="CYCLIC DI-GMP PHOSPHODIESTERASE PDEB"/>
    <property type="match status" value="1"/>
</dbReference>
<gene>
    <name evidence="2" type="ORF">GPLA_3600</name>
</gene>
<name>K7A0K6_9ALTE</name>